<comment type="caution">
    <text evidence="1">The sequence shown here is derived from an EMBL/GenBank/DDBJ whole genome shotgun (WGS) entry which is preliminary data.</text>
</comment>
<gene>
    <name evidence="1" type="ORF">CSO01_06970</name>
</gene>
<dbReference type="Gene3D" id="2.40.50.140">
    <property type="entry name" value="Nucleic acid-binding proteins"/>
    <property type="match status" value="1"/>
</dbReference>
<dbReference type="CDD" id="cd04488">
    <property type="entry name" value="RecG_wedge_OBF"/>
    <property type="match status" value="1"/>
</dbReference>
<proteinExistence type="predicted"/>
<sequence length="123" mass="13763">MTTLRERLRKVVASQAEIEADEERVEAEHFVGCTPVGTVKDRTRATVSGVVRSMTWRPREGVPALEAELYDGSGTLDLVWLGRREIAGIAPGRRLRIEGMVCEVDGRRTVFNPAYELRPRPGE</sequence>
<organism evidence="1 2">
    <name type="scientific">Cellulomonas soli</name>
    <dbReference type="NCBI Taxonomy" id="931535"/>
    <lineage>
        <taxon>Bacteria</taxon>
        <taxon>Bacillati</taxon>
        <taxon>Actinomycetota</taxon>
        <taxon>Actinomycetes</taxon>
        <taxon>Micrococcales</taxon>
        <taxon>Cellulomonadaceae</taxon>
        <taxon>Cellulomonas</taxon>
    </lineage>
</organism>
<dbReference type="EMBL" id="BKAL01000002">
    <property type="protein sequence ID" value="GEP67982.1"/>
    <property type="molecule type" value="Genomic_DNA"/>
</dbReference>
<evidence type="ECO:0000313" key="1">
    <source>
        <dbReference type="EMBL" id="GEP67982.1"/>
    </source>
</evidence>
<evidence type="ECO:0008006" key="3">
    <source>
        <dbReference type="Google" id="ProtNLM"/>
    </source>
</evidence>
<name>A0A512PA17_9CELL</name>
<dbReference type="OrthoDB" id="3268233at2"/>
<dbReference type="RefSeq" id="WP_146951750.1">
    <property type="nucleotide sequence ID" value="NZ_BAABBJ010000015.1"/>
</dbReference>
<accession>A0A512PA17</accession>
<dbReference type="AlphaFoldDB" id="A0A512PA17"/>
<dbReference type="Proteomes" id="UP000321798">
    <property type="component" value="Unassembled WGS sequence"/>
</dbReference>
<keyword evidence="2" id="KW-1185">Reference proteome</keyword>
<dbReference type="InterPro" id="IPR012340">
    <property type="entry name" value="NA-bd_OB-fold"/>
</dbReference>
<reference evidence="1 2" key="1">
    <citation type="submission" date="2019-07" db="EMBL/GenBank/DDBJ databases">
        <title>Whole genome shotgun sequence of Cellulomonas soli NBRC 109434.</title>
        <authorList>
            <person name="Hosoyama A."/>
            <person name="Uohara A."/>
            <person name="Ohji S."/>
            <person name="Ichikawa N."/>
        </authorList>
    </citation>
    <scope>NUCLEOTIDE SEQUENCE [LARGE SCALE GENOMIC DNA]</scope>
    <source>
        <strain evidence="1 2">NBRC 109434</strain>
    </source>
</reference>
<dbReference type="SUPFAM" id="SSF50249">
    <property type="entry name" value="Nucleic acid-binding proteins"/>
    <property type="match status" value="1"/>
</dbReference>
<protein>
    <recommendedName>
        <fullName evidence="3">DNA-binding protein</fullName>
    </recommendedName>
</protein>
<evidence type="ECO:0000313" key="2">
    <source>
        <dbReference type="Proteomes" id="UP000321798"/>
    </source>
</evidence>